<gene>
    <name evidence="7" type="ORF">RI129_001519</name>
</gene>
<dbReference type="Proteomes" id="UP001329430">
    <property type="component" value="Chromosome 1"/>
</dbReference>
<dbReference type="InterPro" id="IPR036259">
    <property type="entry name" value="MFS_trans_sf"/>
</dbReference>
<dbReference type="Pfam" id="PF07690">
    <property type="entry name" value="MFS_1"/>
    <property type="match status" value="1"/>
</dbReference>
<keyword evidence="2 5" id="KW-0812">Transmembrane</keyword>
<proteinExistence type="predicted"/>
<protein>
    <recommendedName>
        <fullName evidence="6">Major facilitator superfamily (MFS) profile domain-containing protein</fullName>
    </recommendedName>
</protein>
<evidence type="ECO:0000259" key="6">
    <source>
        <dbReference type="PROSITE" id="PS50850"/>
    </source>
</evidence>
<feature type="transmembrane region" description="Helical" evidence="5">
    <location>
        <begin position="147"/>
        <end position="164"/>
    </location>
</feature>
<feature type="transmembrane region" description="Helical" evidence="5">
    <location>
        <begin position="229"/>
        <end position="252"/>
    </location>
</feature>
<comment type="subcellular location">
    <subcellularLocation>
        <location evidence="1">Membrane</location>
        <topology evidence="1">Multi-pass membrane protein</topology>
    </subcellularLocation>
</comment>
<feature type="transmembrane region" description="Helical" evidence="5">
    <location>
        <begin position="62"/>
        <end position="80"/>
    </location>
</feature>
<organism evidence="7 8">
    <name type="scientific">Pyrocoelia pectoralis</name>
    <dbReference type="NCBI Taxonomy" id="417401"/>
    <lineage>
        <taxon>Eukaryota</taxon>
        <taxon>Metazoa</taxon>
        <taxon>Ecdysozoa</taxon>
        <taxon>Arthropoda</taxon>
        <taxon>Hexapoda</taxon>
        <taxon>Insecta</taxon>
        <taxon>Pterygota</taxon>
        <taxon>Neoptera</taxon>
        <taxon>Endopterygota</taxon>
        <taxon>Coleoptera</taxon>
        <taxon>Polyphaga</taxon>
        <taxon>Elateriformia</taxon>
        <taxon>Elateroidea</taxon>
        <taxon>Lampyridae</taxon>
        <taxon>Lampyrinae</taxon>
        <taxon>Pyrocoelia</taxon>
    </lineage>
</organism>
<evidence type="ECO:0000256" key="4">
    <source>
        <dbReference type="ARBA" id="ARBA00023136"/>
    </source>
</evidence>
<evidence type="ECO:0000256" key="3">
    <source>
        <dbReference type="ARBA" id="ARBA00022989"/>
    </source>
</evidence>
<evidence type="ECO:0000313" key="8">
    <source>
        <dbReference type="Proteomes" id="UP001329430"/>
    </source>
</evidence>
<dbReference type="SUPFAM" id="SSF103473">
    <property type="entry name" value="MFS general substrate transporter"/>
    <property type="match status" value="1"/>
</dbReference>
<name>A0AAN7VND7_9COLE</name>
<dbReference type="InterPro" id="IPR020846">
    <property type="entry name" value="MFS_dom"/>
</dbReference>
<feature type="domain" description="Major facilitator superfamily (MFS) profile" evidence="6">
    <location>
        <begin position="1"/>
        <end position="317"/>
    </location>
</feature>
<accession>A0AAN7VND7</accession>
<feature type="transmembrane region" description="Helical" evidence="5">
    <location>
        <begin position="33"/>
        <end position="56"/>
    </location>
</feature>
<feature type="transmembrane region" description="Helical" evidence="5">
    <location>
        <begin position="293"/>
        <end position="312"/>
    </location>
</feature>
<dbReference type="Gene3D" id="1.20.1250.20">
    <property type="entry name" value="MFS general substrate transporter like domains"/>
    <property type="match status" value="1"/>
</dbReference>
<sequence>MTMTIIDSVLRAGAYANCFIIGMEFVAPEKRTIIGTVLSMFSGISGMIVGALAWILQTWRTLDRIMNGVCLLVVAYYWLLPESARWLLTKERYTDVENILQNISKTNGRHLPKETLKKLRCSSTSENIGTVRSFKELLKSPILTRRFINCSICWTICLFSYYGLTINSIALSNNSYFDFILTMLVEIPGNIAVYLVLHRVGKRYTLSLSFLTCGVSSLSFIFISKDLYWLQLCMYLLGKFCSAMVITIIYTLTTEIFPTRLRSSLLSSCSMFGRIGSMSAPQVPILKHYWQHLPLVLFGTTAVIASVLSLLFPETMGVPLPDTIEEAENIGNKIKSEKL</sequence>
<comment type="caution">
    <text evidence="7">The sequence shown here is derived from an EMBL/GenBank/DDBJ whole genome shotgun (WGS) entry which is preliminary data.</text>
</comment>
<dbReference type="InterPro" id="IPR011701">
    <property type="entry name" value="MFS"/>
</dbReference>
<dbReference type="PROSITE" id="PS50850">
    <property type="entry name" value="MFS"/>
    <property type="match status" value="1"/>
</dbReference>
<dbReference type="AlphaFoldDB" id="A0AAN7VND7"/>
<feature type="transmembrane region" description="Helical" evidence="5">
    <location>
        <begin position="204"/>
        <end position="223"/>
    </location>
</feature>
<evidence type="ECO:0000256" key="1">
    <source>
        <dbReference type="ARBA" id="ARBA00004141"/>
    </source>
</evidence>
<dbReference type="EMBL" id="JAVRBK010000001">
    <property type="protein sequence ID" value="KAK5650490.1"/>
    <property type="molecule type" value="Genomic_DNA"/>
</dbReference>
<evidence type="ECO:0000313" key="7">
    <source>
        <dbReference type="EMBL" id="KAK5650490.1"/>
    </source>
</evidence>
<feature type="transmembrane region" description="Helical" evidence="5">
    <location>
        <begin position="176"/>
        <end position="197"/>
    </location>
</feature>
<evidence type="ECO:0000256" key="5">
    <source>
        <dbReference type="SAM" id="Phobius"/>
    </source>
</evidence>
<dbReference type="GO" id="GO:0016020">
    <property type="term" value="C:membrane"/>
    <property type="evidence" value="ECO:0007669"/>
    <property type="project" value="UniProtKB-SubCell"/>
</dbReference>
<keyword evidence="8" id="KW-1185">Reference proteome</keyword>
<dbReference type="PANTHER" id="PTHR24064">
    <property type="entry name" value="SOLUTE CARRIER FAMILY 22 MEMBER"/>
    <property type="match status" value="1"/>
</dbReference>
<dbReference type="GO" id="GO:0022857">
    <property type="term" value="F:transmembrane transporter activity"/>
    <property type="evidence" value="ECO:0007669"/>
    <property type="project" value="InterPro"/>
</dbReference>
<reference evidence="7 8" key="1">
    <citation type="journal article" date="2024" name="Insects">
        <title>An Improved Chromosome-Level Genome Assembly of the Firefly Pyrocoelia pectoralis.</title>
        <authorList>
            <person name="Fu X."/>
            <person name="Meyer-Rochow V.B."/>
            <person name="Ballantyne L."/>
            <person name="Zhu X."/>
        </authorList>
    </citation>
    <scope>NUCLEOTIDE SEQUENCE [LARGE SCALE GENOMIC DNA]</scope>
    <source>
        <strain evidence="7">XCY_ONT2</strain>
    </source>
</reference>
<evidence type="ECO:0000256" key="2">
    <source>
        <dbReference type="ARBA" id="ARBA00022692"/>
    </source>
</evidence>
<keyword evidence="3 5" id="KW-1133">Transmembrane helix</keyword>
<keyword evidence="4 5" id="KW-0472">Membrane</keyword>